<keyword evidence="5" id="KW-1185">Reference proteome</keyword>
<reference evidence="4 5" key="1">
    <citation type="submission" date="2017-09" db="EMBL/GenBank/DDBJ databases">
        <title>Sphingomonas spermidinifaciens 9NM-10, whole genome shotgun sequence.</title>
        <authorList>
            <person name="Feng G."/>
            <person name="Zhu H."/>
        </authorList>
    </citation>
    <scope>NUCLEOTIDE SEQUENCE [LARGE SCALE GENOMIC DNA]</scope>
    <source>
        <strain evidence="4 5">9NM-10</strain>
    </source>
</reference>
<dbReference type="Proteomes" id="UP000218366">
    <property type="component" value="Unassembled WGS sequence"/>
</dbReference>
<dbReference type="Pfam" id="PF13778">
    <property type="entry name" value="DUF4174"/>
    <property type="match status" value="1"/>
</dbReference>
<evidence type="ECO:0000313" key="5">
    <source>
        <dbReference type="Proteomes" id="UP000218366"/>
    </source>
</evidence>
<comment type="caution">
    <text evidence="4">The sequence shown here is derived from an EMBL/GenBank/DDBJ whole genome shotgun (WGS) entry which is preliminary data.</text>
</comment>
<feature type="chain" id="PRO_5012833497" description="DUF4174 domain-containing protein" evidence="2">
    <location>
        <begin position="30"/>
        <end position="147"/>
    </location>
</feature>
<name>A0A2A4B709_9SPHN</name>
<keyword evidence="1 2" id="KW-0732">Signal</keyword>
<evidence type="ECO:0000313" key="4">
    <source>
        <dbReference type="EMBL" id="PCD03548.1"/>
    </source>
</evidence>
<evidence type="ECO:0000256" key="2">
    <source>
        <dbReference type="SAM" id="SignalP"/>
    </source>
</evidence>
<dbReference type="OrthoDB" id="7362103at2"/>
<protein>
    <recommendedName>
        <fullName evidence="3">DUF4174 domain-containing protein</fullName>
    </recommendedName>
</protein>
<evidence type="ECO:0000259" key="3">
    <source>
        <dbReference type="Pfam" id="PF13778"/>
    </source>
</evidence>
<accession>A0A2A4B709</accession>
<dbReference type="InterPro" id="IPR025232">
    <property type="entry name" value="DUF4174"/>
</dbReference>
<feature type="signal peptide" evidence="2">
    <location>
        <begin position="1"/>
        <end position="29"/>
    </location>
</feature>
<organism evidence="4 5">
    <name type="scientific">Sphingomonas spermidinifaciens</name>
    <dbReference type="NCBI Taxonomy" id="1141889"/>
    <lineage>
        <taxon>Bacteria</taxon>
        <taxon>Pseudomonadati</taxon>
        <taxon>Pseudomonadota</taxon>
        <taxon>Alphaproteobacteria</taxon>
        <taxon>Sphingomonadales</taxon>
        <taxon>Sphingomonadaceae</taxon>
        <taxon>Sphingomonas</taxon>
    </lineage>
</organism>
<dbReference type="EMBL" id="NWMW01000001">
    <property type="protein sequence ID" value="PCD03548.1"/>
    <property type="molecule type" value="Genomic_DNA"/>
</dbReference>
<proteinExistence type="predicted"/>
<feature type="domain" description="DUF4174" evidence="3">
    <location>
        <begin position="42"/>
        <end position="143"/>
    </location>
</feature>
<sequence>MRGTFTPLRRWLRVIGPLLPLTLAAAVQAQPDSAERRDLDPRLIVIFAPSRSDPNLLRQRALLRQSQRGMAERDVHVIEVVGDTVAGAHDYAAALRQRYAVPRGRFGVVLVGRDGGVKFRSAEAVVPIRIERIIDAMPMRLREMSGR</sequence>
<evidence type="ECO:0000256" key="1">
    <source>
        <dbReference type="ARBA" id="ARBA00022729"/>
    </source>
</evidence>
<dbReference type="AlphaFoldDB" id="A0A2A4B709"/>
<gene>
    <name evidence="4" type="ORF">COC42_04025</name>
</gene>